<reference evidence="2" key="1">
    <citation type="submission" date="2021-06" db="EMBL/GenBank/DDBJ databases">
        <title>50 bacteria genomes isolated from Dapeng, Shenzhen, China.</title>
        <authorList>
            <person name="Zheng W."/>
            <person name="Yu S."/>
            <person name="Huang Y."/>
        </authorList>
    </citation>
    <scope>NUCLEOTIDE SEQUENCE</scope>
    <source>
        <strain evidence="2">DP4N28-2</strain>
    </source>
</reference>
<dbReference type="PROSITE" id="PS51257">
    <property type="entry name" value="PROKAR_LIPOPROTEIN"/>
    <property type="match status" value="1"/>
</dbReference>
<dbReference type="RefSeq" id="WP_222405774.1">
    <property type="nucleotide sequence ID" value="NZ_JAHVKP010000001.1"/>
</dbReference>
<dbReference type="EMBL" id="JAHVKP010000001">
    <property type="protein sequence ID" value="MBY6219165.1"/>
    <property type="molecule type" value="Genomic_DNA"/>
</dbReference>
<name>A0A9Q3S3L1_9SPHN</name>
<dbReference type="Proteomes" id="UP000824927">
    <property type="component" value="Unassembled WGS sequence"/>
</dbReference>
<organism evidence="2 3">
    <name type="scientific">Qipengyuania aquimaris</name>
    <dbReference type="NCBI Taxonomy" id="255984"/>
    <lineage>
        <taxon>Bacteria</taxon>
        <taxon>Pseudomonadati</taxon>
        <taxon>Pseudomonadota</taxon>
        <taxon>Alphaproteobacteria</taxon>
        <taxon>Sphingomonadales</taxon>
        <taxon>Erythrobacteraceae</taxon>
        <taxon>Qipengyuania</taxon>
    </lineage>
</organism>
<evidence type="ECO:0000256" key="1">
    <source>
        <dbReference type="SAM" id="MobiDB-lite"/>
    </source>
</evidence>
<comment type="caution">
    <text evidence="2">The sequence shown here is derived from an EMBL/GenBank/DDBJ whole genome shotgun (WGS) entry which is preliminary data.</text>
</comment>
<gene>
    <name evidence="2" type="ORF">KUV31_12515</name>
</gene>
<evidence type="ECO:0000313" key="2">
    <source>
        <dbReference type="EMBL" id="MBY6219165.1"/>
    </source>
</evidence>
<evidence type="ECO:0000313" key="3">
    <source>
        <dbReference type="Proteomes" id="UP000824927"/>
    </source>
</evidence>
<dbReference type="AlphaFoldDB" id="A0A9Q3S3L1"/>
<accession>A0A9Q3S3L1</accession>
<evidence type="ECO:0008006" key="4">
    <source>
        <dbReference type="Google" id="ProtNLM"/>
    </source>
</evidence>
<sequence length="199" mass="20713">MRQWVALAAALGLAACGGGSDFSVKVKGDASAVKQNLAKAGGGSSLTGVAPATMTSDANSLLFKIAAAPGYDPAEIRFEFLQEGEQTKVDVTVDVPEVSMGLNEYLSESKVEGELRKNLNSWARAYNTSGSMASTGEIALTMSLVGVAAQQVDIDNVHFASDWSAGEAREVDYDNWAGAGEDDSGWASDASYDDGGWGD</sequence>
<proteinExistence type="predicted"/>
<protein>
    <recommendedName>
        <fullName evidence="4">Lipoprotein</fullName>
    </recommendedName>
</protein>
<feature type="region of interest" description="Disordered" evidence="1">
    <location>
        <begin position="174"/>
        <end position="199"/>
    </location>
</feature>